<protein>
    <submittedName>
        <fullName evidence="3">Uncharacterized protein</fullName>
    </submittedName>
</protein>
<feature type="compositionally biased region" description="Low complexity" evidence="2">
    <location>
        <begin position="136"/>
        <end position="150"/>
    </location>
</feature>
<organism evidence="3 4">
    <name type="scientific">Nematostella vectensis</name>
    <name type="common">Starlet sea anemone</name>
    <dbReference type="NCBI Taxonomy" id="45351"/>
    <lineage>
        <taxon>Eukaryota</taxon>
        <taxon>Metazoa</taxon>
        <taxon>Cnidaria</taxon>
        <taxon>Anthozoa</taxon>
        <taxon>Hexacorallia</taxon>
        <taxon>Actiniaria</taxon>
        <taxon>Edwardsiidae</taxon>
        <taxon>Nematostella</taxon>
    </lineage>
</organism>
<evidence type="ECO:0000313" key="4">
    <source>
        <dbReference type="Proteomes" id="UP000001593"/>
    </source>
</evidence>
<dbReference type="AlphaFoldDB" id="A7RQS8"/>
<keyword evidence="4" id="KW-1185">Reference proteome</keyword>
<evidence type="ECO:0000313" key="3">
    <source>
        <dbReference type="EMBL" id="EDO46218.1"/>
    </source>
</evidence>
<feature type="compositionally biased region" description="Polar residues" evidence="2">
    <location>
        <begin position="305"/>
        <end position="314"/>
    </location>
</feature>
<gene>
    <name evidence="3" type="ORF">NEMVEDRAFT_v1g240022</name>
</gene>
<keyword evidence="1" id="KW-0175">Coiled coil</keyword>
<dbReference type="Proteomes" id="UP000001593">
    <property type="component" value="Unassembled WGS sequence"/>
</dbReference>
<feature type="region of interest" description="Disordered" evidence="2">
    <location>
        <begin position="305"/>
        <end position="333"/>
    </location>
</feature>
<proteinExistence type="predicted"/>
<dbReference type="InParanoid" id="A7RQS8"/>
<reference evidence="3 4" key="1">
    <citation type="journal article" date="2007" name="Science">
        <title>Sea anemone genome reveals ancestral eumetazoan gene repertoire and genomic organization.</title>
        <authorList>
            <person name="Putnam N.H."/>
            <person name="Srivastava M."/>
            <person name="Hellsten U."/>
            <person name="Dirks B."/>
            <person name="Chapman J."/>
            <person name="Salamov A."/>
            <person name="Terry A."/>
            <person name="Shapiro H."/>
            <person name="Lindquist E."/>
            <person name="Kapitonov V.V."/>
            <person name="Jurka J."/>
            <person name="Genikhovich G."/>
            <person name="Grigoriev I.V."/>
            <person name="Lucas S.M."/>
            <person name="Steele R.E."/>
            <person name="Finnerty J.R."/>
            <person name="Technau U."/>
            <person name="Martindale M.Q."/>
            <person name="Rokhsar D.S."/>
        </authorList>
    </citation>
    <scope>NUCLEOTIDE SEQUENCE [LARGE SCALE GENOMIC DNA]</scope>
    <source>
        <strain evidence="4">CH2 X CH6</strain>
    </source>
</reference>
<feature type="region of interest" description="Disordered" evidence="2">
    <location>
        <begin position="516"/>
        <end position="541"/>
    </location>
</feature>
<feature type="region of interest" description="Disordered" evidence="2">
    <location>
        <begin position="122"/>
        <end position="151"/>
    </location>
</feature>
<accession>A7RQS8</accession>
<feature type="coiled-coil region" evidence="1">
    <location>
        <begin position="543"/>
        <end position="570"/>
    </location>
</feature>
<sequence length="651" mass="69212">MTCARYTVKLIVCPWAHKFVATSFDLVFCKSEIRMCYFLQNYHYYYNNNPAILQQIRCRKVHLRNRQASMASPRDAYTSAEAETTQGGSAVSVSCIPSLDESNIDDSDDGVEHIQSVFSLAPDDADDVKSTNPDDGGSSTRPPTTGGASSRSFFSRLTAQRDNVQDVLKVTRTYAPKIDSGNLRIVPQIINKATQNSGNINFNLDLSPTRITLPGTAGSTVCSIAQSPSTPTKTLNGAAGLPRSPVVSIPHPAPIQRPVAIVTNATGQTIHIPLVNTTTSASVLTTLLTDKASLPVVTAPKVNNTRPVTASSTPVPIRPAMTTPIKPSAQTGMAAGSASVPRLVMLKKKGSSDPGQLMYMINSSSGGSTVQFLIPEGTAVPKNVPIFIPNFVVSSTASGTTPVQMSSMTLPTTGIPAIPTSTIHINSGLVTSPIIASKVAGESPTVHINTNNAANLAQKPTATTQNNTITSISRNTVSIFPKPSITTQVNTVCDVSTSKRDTPMLSQNTASLTTATTKSLAQTSASETASSSSSGVSPHEARIQRLKDLVKKQEAAIEKIREKRRKELEDVHEKVTAVYASEGALSEPTRTKGQFLVPLPPKKARLDLPKPKTIKSNQGFLPTSGDGEFVKLVGLENVVSIVQLDSKPQMN</sequence>
<dbReference type="OMA" id="ITTSASX"/>
<evidence type="ECO:0000256" key="2">
    <source>
        <dbReference type="SAM" id="MobiDB-lite"/>
    </source>
</evidence>
<evidence type="ECO:0000256" key="1">
    <source>
        <dbReference type="SAM" id="Coils"/>
    </source>
</evidence>
<feature type="compositionally biased region" description="Low complexity" evidence="2">
    <location>
        <begin position="516"/>
        <end position="537"/>
    </location>
</feature>
<dbReference type="EMBL" id="DS469529">
    <property type="protein sequence ID" value="EDO46218.1"/>
    <property type="molecule type" value="Genomic_DNA"/>
</dbReference>
<dbReference type="HOGENOM" id="CLU_421104_0_0_1"/>
<name>A7RQS8_NEMVE</name>